<dbReference type="HOGENOM" id="CLU_1991695_0_0_4"/>
<protein>
    <recommendedName>
        <fullName evidence="3">DUF433 domain-containing protein</fullName>
    </recommendedName>
</protein>
<evidence type="ECO:0008006" key="3">
    <source>
        <dbReference type="Google" id="ProtNLM"/>
    </source>
</evidence>
<dbReference type="SUPFAM" id="SSF46689">
    <property type="entry name" value="Homeodomain-like"/>
    <property type="match status" value="1"/>
</dbReference>
<dbReference type="Gene3D" id="1.10.10.10">
    <property type="entry name" value="Winged helix-like DNA-binding domain superfamily/Winged helix DNA-binding domain"/>
    <property type="match status" value="1"/>
</dbReference>
<dbReference type="KEGG" id="vap:Vapar_5918"/>
<evidence type="ECO:0000313" key="2">
    <source>
        <dbReference type="EMBL" id="ACS22494.1"/>
    </source>
</evidence>
<gene>
    <name evidence="2" type="ordered locus">Vapar_5918</name>
</gene>
<dbReference type="EMBL" id="CP001636">
    <property type="protein sequence ID" value="ACS22494.1"/>
    <property type="molecule type" value="Genomic_DNA"/>
</dbReference>
<dbReference type="eggNOG" id="COG2442">
    <property type="taxonomic scope" value="Bacteria"/>
</dbReference>
<feature type="region of interest" description="Disordered" evidence="1">
    <location>
        <begin position="88"/>
        <end position="125"/>
    </location>
</feature>
<dbReference type="AlphaFoldDB" id="C5D0F0"/>
<proteinExistence type="predicted"/>
<name>C5D0F0_VARPS</name>
<feature type="compositionally biased region" description="Polar residues" evidence="1">
    <location>
        <begin position="116"/>
        <end position="125"/>
    </location>
</feature>
<accession>C5D0F0</accession>
<dbReference type="OrthoDB" id="9809529at2"/>
<organism evidence="2">
    <name type="scientific">Variovorax paradoxus (strain S110)</name>
    <dbReference type="NCBI Taxonomy" id="543728"/>
    <lineage>
        <taxon>Bacteria</taxon>
        <taxon>Pseudomonadati</taxon>
        <taxon>Pseudomonadota</taxon>
        <taxon>Betaproteobacteria</taxon>
        <taxon>Burkholderiales</taxon>
        <taxon>Comamonadaceae</taxon>
        <taxon>Variovorax</taxon>
    </lineage>
</organism>
<reference evidence="2" key="1">
    <citation type="submission" date="2009-06" db="EMBL/GenBank/DDBJ databases">
        <title>Complete sequence of chromosome 2 of Variovorax paradoxus S110.</title>
        <authorList>
            <consortium name="US DOE Joint Genome Institute"/>
            <person name="Lucas S."/>
            <person name="Copeland A."/>
            <person name="Lapidus A."/>
            <person name="Glavina del Rio T."/>
            <person name="Tice H."/>
            <person name="Bruce D."/>
            <person name="Goodwin L."/>
            <person name="Pitluck S."/>
            <person name="Chertkov O."/>
            <person name="Brettin T."/>
            <person name="Detter J.C."/>
            <person name="Han C."/>
            <person name="Larimer F."/>
            <person name="Land M."/>
            <person name="Hauser L."/>
            <person name="Kyrpides N."/>
            <person name="Ovchinnikova G."/>
            <person name="Orwin P."/>
            <person name="Leadbetter J.R."/>
            <person name="Spain J.C."/>
            <person name="Han J.I."/>
        </authorList>
    </citation>
    <scope>NUCLEOTIDE SEQUENCE</scope>
    <source>
        <strain evidence="2">S110</strain>
    </source>
</reference>
<dbReference type="InterPro" id="IPR036388">
    <property type="entry name" value="WH-like_DNA-bd_sf"/>
</dbReference>
<evidence type="ECO:0000256" key="1">
    <source>
        <dbReference type="SAM" id="MobiDB-lite"/>
    </source>
</evidence>
<dbReference type="Pfam" id="PF04255">
    <property type="entry name" value="DUF433"/>
    <property type="match status" value="1"/>
</dbReference>
<dbReference type="InterPro" id="IPR009057">
    <property type="entry name" value="Homeodomain-like_sf"/>
</dbReference>
<sequence>MAKDIDWMIVDPRIGLQLDFTAIVSEAFARAKVVDTADELITKIDGVMGGKPCFKGTRLPIETVLSSLEKGIPEDRVLDEYSLTSDPRTAAQVHAQVHPQRGRPVRLGSAKPPAQRRSSFPSTNA</sequence>
<dbReference type="InterPro" id="IPR007367">
    <property type="entry name" value="DUF433"/>
</dbReference>